<feature type="region of interest" description="Disordered" evidence="9">
    <location>
        <begin position="778"/>
        <end position="835"/>
    </location>
</feature>
<keyword evidence="6" id="KW-0378">Hydrolase</keyword>
<keyword evidence="7" id="KW-0862">Zinc</keyword>
<feature type="compositionally biased region" description="Gly residues" evidence="9">
    <location>
        <begin position="781"/>
        <end position="806"/>
    </location>
</feature>
<keyword evidence="5" id="KW-0479">Metal-binding</keyword>
<dbReference type="PANTHER" id="PTHR11359">
    <property type="entry name" value="AMP DEAMINASE"/>
    <property type="match status" value="1"/>
</dbReference>
<keyword evidence="8" id="KW-0546">Nucleotide metabolism</keyword>
<evidence type="ECO:0000256" key="5">
    <source>
        <dbReference type="ARBA" id="ARBA00022723"/>
    </source>
</evidence>
<keyword evidence="11" id="KW-1185">Reference proteome</keyword>
<accession>A0A1X6NLT8</accession>
<dbReference type="EMBL" id="KV919473">
    <property type="protein sequence ID" value="OSX69609.1"/>
    <property type="molecule type" value="Genomic_DNA"/>
</dbReference>
<evidence type="ECO:0000256" key="3">
    <source>
        <dbReference type="ARBA" id="ARBA00006676"/>
    </source>
</evidence>
<evidence type="ECO:0000313" key="11">
    <source>
        <dbReference type="Proteomes" id="UP000218209"/>
    </source>
</evidence>
<gene>
    <name evidence="10" type="ORF">BU14_1353s0001</name>
</gene>
<evidence type="ECO:0000313" key="10">
    <source>
        <dbReference type="EMBL" id="OSX69609.1"/>
    </source>
</evidence>
<evidence type="ECO:0000256" key="6">
    <source>
        <dbReference type="ARBA" id="ARBA00022801"/>
    </source>
</evidence>
<comment type="pathway">
    <text evidence="2">Purine metabolism; IMP biosynthesis via salvage pathway; IMP from AMP: step 1/1.</text>
</comment>
<sequence>METAANGAPPGPSSAISPDVDPAALIRAILPVGALDGAPDGGGEAADGDVGVADYYDDDGVGGGHADGAVGGVATANGVDGDAVGDGGGGHAGAIAPGDSPVDPPPSVFPPRALSVREIDTIHKLAANFRSLGLDPEALAHAPYRRVLLSGESALPATGEAAAAAAMLRAAIGLREKWLYRRDVEAWDTPAPPAPPRPSAYSTFVPPPYDPFEEPLPGPSAAVCHWEDGVLSVYASPTALMRRSPMYPHRRWREFADDLRSLMAVVVAPAARSFCHLRLKLLGERFAMHATLNDRQERLEQAAVPHRDFYNVRKVDTHVHHSSSMNQKHLLRFIKSKVRKCGSDRVLVDRADPTGQRVLTLTEVFKSLNLTTHELSVDTLDMHADNTTFHRFDRFNLKYSPAGQSRLREVFMKTDNLLGGRYLAEITHELFQDLRDTKYQNSEPRLSIYGRAADEWAKLAAWAVNHKIYSDNVRWLIQVPRLYSMYRKSGTVESFQTLLDNIFTPLFEATLDPQAHAPIAHFLQQVVGFDSVDDESVPTPRLDLRRAPPPAQWTGAADPPFEYQAYYLATNLSVLNRLRESRGLNTFTYRPHAGEAGEVDHLGACFLLSHGINHGINLRRAPVLQHLYYLTQVGIAMSPISNNALFLEYLRNPFIAFFRRGLNVSLSTDDPLQLAMTKEPLMEEFAVAAQVWKLTSTDLCELARNSVVQSGFESCVKAHWIGERWWVPGVPGNDMGKTNVPHTRARYRYDTLAEELSTVYGGEVPTNVHCLPTHASRLGEADGGGGEGRGGLNGRAGSGDSGGGSSSRGSSSVAAGGGDGGSTTIVEEPVVVVGL</sequence>
<comment type="similarity">
    <text evidence="3">Belongs to the metallo-dependent hydrolases superfamily. Adenosine and AMP deaminases family.</text>
</comment>
<dbReference type="NCBIfam" id="TIGR01429">
    <property type="entry name" value="AMP_deaminase"/>
    <property type="match status" value="1"/>
</dbReference>
<dbReference type="SUPFAM" id="SSF51556">
    <property type="entry name" value="Metallo-dependent hydrolases"/>
    <property type="match status" value="1"/>
</dbReference>
<evidence type="ECO:0000256" key="4">
    <source>
        <dbReference type="ARBA" id="ARBA00012775"/>
    </source>
</evidence>
<comment type="cofactor">
    <cofactor evidence="1">
        <name>Zn(2+)</name>
        <dbReference type="ChEBI" id="CHEBI:29105"/>
    </cofactor>
</comment>
<dbReference type="UniPathway" id="UPA00591">
    <property type="reaction ID" value="UER00663"/>
</dbReference>
<dbReference type="Pfam" id="PF19326">
    <property type="entry name" value="AMP_deaminase"/>
    <property type="match status" value="1"/>
</dbReference>
<dbReference type="GO" id="GO:0046872">
    <property type="term" value="F:metal ion binding"/>
    <property type="evidence" value="ECO:0007669"/>
    <property type="project" value="UniProtKB-KW"/>
</dbReference>
<dbReference type="InterPro" id="IPR006329">
    <property type="entry name" value="AMPD"/>
</dbReference>
<dbReference type="InterPro" id="IPR032466">
    <property type="entry name" value="Metal_Hydrolase"/>
</dbReference>
<reference evidence="10 11" key="1">
    <citation type="submission" date="2017-03" db="EMBL/GenBank/DDBJ databases">
        <title>WGS assembly of Porphyra umbilicalis.</title>
        <authorList>
            <person name="Brawley S.H."/>
            <person name="Blouin N.A."/>
            <person name="Ficko-Blean E."/>
            <person name="Wheeler G.L."/>
            <person name="Lohr M."/>
            <person name="Goodson H.V."/>
            <person name="Jenkins J.W."/>
            <person name="Blaby-Haas C.E."/>
            <person name="Helliwell K.E."/>
            <person name="Chan C."/>
            <person name="Marriage T."/>
            <person name="Bhattacharya D."/>
            <person name="Klein A.S."/>
            <person name="Badis Y."/>
            <person name="Brodie J."/>
            <person name="Cao Y."/>
            <person name="Collen J."/>
            <person name="Dittami S.M."/>
            <person name="Gachon C.M."/>
            <person name="Green B.R."/>
            <person name="Karpowicz S."/>
            <person name="Kim J.W."/>
            <person name="Kudahl U."/>
            <person name="Lin S."/>
            <person name="Michel G."/>
            <person name="Mittag M."/>
            <person name="Olson B.J."/>
            <person name="Pangilinan J."/>
            <person name="Peng Y."/>
            <person name="Qiu H."/>
            <person name="Shu S."/>
            <person name="Singer J.T."/>
            <person name="Smith A.G."/>
            <person name="Sprecher B.N."/>
            <person name="Wagner V."/>
            <person name="Wang W."/>
            <person name="Wang Z.-Y."/>
            <person name="Yan J."/>
            <person name="Yarish C."/>
            <person name="Zoeuner-Riek S."/>
            <person name="Zhuang Y."/>
            <person name="Zou Y."/>
            <person name="Lindquist E.A."/>
            <person name="Grimwood J."/>
            <person name="Barry K."/>
            <person name="Rokhsar D.S."/>
            <person name="Schmutz J."/>
            <person name="Stiller J.W."/>
            <person name="Grossman A.R."/>
            <person name="Prochnik S.E."/>
        </authorList>
    </citation>
    <scope>NUCLEOTIDE SEQUENCE [LARGE SCALE GENOMIC DNA]</scope>
    <source>
        <strain evidence="10">4086291</strain>
    </source>
</reference>
<dbReference type="GO" id="GO:0032264">
    <property type="term" value="P:IMP salvage"/>
    <property type="evidence" value="ECO:0007669"/>
    <property type="project" value="UniProtKB-UniPathway"/>
</dbReference>
<dbReference type="Gene3D" id="4.10.800.20">
    <property type="match status" value="1"/>
</dbReference>
<dbReference type="Gene3D" id="3.20.20.140">
    <property type="entry name" value="Metal-dependent hydrolases"/>
    <property type="match status" value="1"/>
</dbReference>
<proteinExistence type="inferred from homology"/>
<dbReference type="OrthoDB" id="1723809at2759"/>
<dbReference type="PROSITE" id="PS00485">
    <property type="entry name" value="A_DEAMINASE"/>
    <property type="match status" value="1"/>
</dbReference>
<dbReference type="AlphaFoldDB" id="A0A1X6NLT8"/>
<evidence type="ECO:0000256" key="8">
    <source>
        <dbReference type="ARBA" id="ARBA00023080"/>
    </source>
</evidence>
<dbReference type="Proteomes" id="UP000218209">
    <property type="component" value="Unassembled WGS sequence"/>
</dbReference>
<dbReference type="GO" id="GO:0046033">
    <property type="term" value="P:AMP metabolic process"/>
    <property type="evidence" value="ECO:0007669"/>
    <property type="project" value="TreeGrafter"/>
</dbReference>
<evidence type="ECO:0000256" key="7">
    <source>
        <dbReference type="ARBA" id="ARBA00022833"/>
    </source>
</evidence>
<dbReference type="PANTHER" id="PTHR11359:SF0">
    <property type="entry name" value="AMP DEAMINASE"/>
    <property type="match status" value="1"/>
</dbReference>
<evidence type="ECO:0000256" key="1">
    <source>
        <dbReference type="ARBA" id="ARBA00001947"/>
    </source>
</evidence>
<organism evidence="10 11">
    <name type="scientific">Porphyra umbilicalis</name>
    <name type="common">Purple laver</name>
    <name type="synonym">Red alga</name>
    <dbReference type="NCBI Taxonomy" id="2786"/>
    <lineage>
        <taxon>Eukaryota</taxon>
        <taxon>Rhodophyta</taxon>
        <taxon>Bangiophyceae</taxon>
        <taxon>Bangiales</taxon>
        <taxon>Bangiaceae</taxon>
        <taxon>Porphyra</taxon>
    </lineage>
</organism>
<dbReference type="FunFam" id="4.10.800.20:FF:000001">
    <property type="entry name" value="AMP deaminase"/>
    <property type="match status" value="1"/>
</dbReference>
<protein>
    <recommendedName>
        <fullName evidence="4">AMP deaminase</fullName>
        <ecNumber evidence="4">3.5.4.6</ecNumber>
    </recommendedName>
</protein>
<dbReference type="EC" id="3.5.4.6" evidence="4"/>
<dbReference type="GO" id="GO:0005829">
    <property type="term" value="C:cytosol"/>
    <property type="evidence" value="ECO:0007669"/>
    <property type="project" value="TreeGrafter"/>
</dbReference>
<dbReference type="InterPro" id="IPR006650">
    <property type="entry name" value="A/AMP_deam_AS"/>
</dbReference>
<dbReference type="GO" id="GO:0003876">
    <property type="term" value="F:AMP deaminase activity"/>
    <property type="evidence" value="ECO:0007669"/>
    <property type="project" value="UniProtKB-EC"/>
</dbReference>
<evidence type="ECO:0000256" key="2">
    <source>
        <dbReference type="ARBA" id="ARBA00004955"/>
    </source>
</evidence>
<name>A0A1X6NLT8_PORUM</name>
<evidence type="ECO:0000256" key="9">
    <source>
        <dbReference type="SAM" id="MobiDB-lite"/>
    </source>
</evidence>